<dbReference type="Proteomes" id="UP001198830">
    <property type="component" value="Unassembled WGS sequence"/>
</dbReference>
<feature type="compositionally biased region" description="Basic residues" evidence="1">
    <location>
        <begin position="469"/>
        <end position="481"/>
    </location>
</feature>
<comment type="caution">
    <text evidence="2">The sequence shown here is derived from an EMBL/GenBank/DDBJ whole genome shotgun (WGS) entry which is preliminary data.</text>
</comment>
<dbReference type="EMBL" id="JAJGNP010000032">
    <property type="protein sequence ID" value="MCC4234848.1"/>
    <property type="molecule type" value="Genomic_DNA"/>
</dbReference>
<organism evidence="2 3">
    <name type="scientific">Sphingobium soli</name>
    <dbReference type="NCBI Taxonomy" id="1591116"/>
    <lineage>
        <taxon>Bacteria</taxon>
        <taxon>Pseudomonadati</taxon>
        <taxon>Pseudomonadota</taxon>
        <taxon>Alphaproteobacteria</taxon>
        <taxon>Sphingomonadales</taxon>
        <taxon>Sphingomonadaceae</taxon>
        <taxon>Sphingobium</taxon>
    </lineage>
</organism>
<keyword evidence="3" id="KW-1185">Reference proteome</keyword>
<gene>
    <name evidence="2" type="ORF">LL253_19435</name>
</gene>
<feature type="region of interest" description="Disordered" evidence="1">
    <location>
        <begin position="456"/>
        <end position="497"/>
    </location>
</feature>
<evidence type="ECO:0000313" key="3">
    <source>
        <dbReference type="Proteomes" id="UP001198830"/>
    </source>
</evidence>
<dbReference type="RefSeq" id="WP_228228167.1">
    <property type="nucleotide sequence ID" value="NZ_JAJGNP010000032.1"/>
</dbReference>
<name>A0ABS8HA03_9SPHN</name>
<accession>A0ABS8HA03</accession>
<reference evidence="2 3" key="1">
    <citation type="submission" date="2021-10" db="EMBL/GenBank/DDBJ databases">
        <title>The diversity and Nitrogen Metabolism of Culturable Nitrate-Utilizing Bacteria Within the Oxygen Minimum Zone of the Changjiang (Yangtze River)Estuary.</title>
        <authorList>
            <person name="Zhang D."/>
            <person name="Zheng J."/>
            <person name="Liu S."/>
            <person name="He W."/>
        </authorList>
    </citation>
    <scope>NUCLEOTIDE SEQUENCE [LARGE SCALE GENOMIC DNA]</scope>
    <source>
        <strain evidence="2 3">FXH275-2</strain>
    </source>
</reference>
<evidence type="ECO:0000313" key="2">
    <source>
        <dbReference type="EMBL" id="MCC4234848.1"/>
    </source>
</evidence>
<feature type="compositionally biased region" description="Basic and acidic residues" evidence="1">
    <location>
        <begin position="456"/>
        <end position="468"/>
    </location>
</feature>
<evidence type="ECO:0000256" key="1">
    <source>
        <dbReference type="SAM" id="MobiDB-lite"/>
    </source>
</evidence>
<sequence>MKVLFDESPAGAGKTRDAIRRIVASPCKTLFITERTNAFSELEERFRAASREANAALTIRQVHSGNHGGRGVIKRISELPDEHRDSEHVVVLATHEALLRSDFSRFGGWRIVIDEVPRFLDFQEKSTALDAAFFQQHYILHPINNDWSTVEPTRSGRALTVADVRNDQSHAHLEIFHARVLEADRPTGTRKVMCNLPKWSSMNGRKVKWCWASVFSMRALAAFDRVELLGNRFSDDIGSRITASIDKETVEWEPLPPPRAEGDVPANRSVTIHYFSDRPSAKNWFAGESGQNVLREVGRHLANALPPEAIWTANETAEQNKPSPKELLALDAASFVKPKQAGTNRFRKLDHAAIIYAAKPCTNLLSLLKLLGIDPRLWTRSVEFETVLQFATRTSVRDADSSAPVSLWVFDREQASYLKDYFDAQRHIMVSVERVPLAIAIPPKGKVGRRPVVRTPAEEATVKSDKRRRDAARKRQKRMQKRMQQQMQALNVLPPPV</sequence>
<proteinExistence type="predicted"/>
<protein>
    <recommendedName>
        <fullName evidence="4">Helicase ATP-binding domain-containing protein</fullName>
    </recommendedName>
</protein>
<evidence type="ECO:0008006" key="4">
    <source>
        <dbReference type="Google" id="ProtNLM"/>
    </source>
</evidence>